<dbReference type="PANTHER" id="PTHR38790">
    <property type="entry name" value="2EXR DOMAIN-CONTAINING PROTEIN-RELATED"/>
    <property type="match status" value="1"/>
</dbReference>
<dbReference type="AlphaFoldDB" id="A0A8K0TQ05"/>
<comment type="caution">
    <text evidence="2">The sequence shown here is derived from an EMBL/GenBank/DDBJ whole genome shotgun (WGS) entry which is preliminary data.</text>
</comment>
<dbReference type="Pfam" id="PF24864">
    <property type="entry name" value="DUF7730"/>
    <property type="match status" value="1"/>
</dbReference>
<proteinExistence type="predicted"/>
<accession>A0A8K0TQ05</accession>
<feature type="domain" description="DUF7730" evidence="1">
    <location>
        <begin position="51"/>
        <end position="222"/>
    </location>
</feature>
<dbReference type="Proteomes" id="UP000813385">
    <property type="component" value="Unassembled WGS sequence"/>
</dbReference>
<dbReference type="InterPro" id="IPR056632">
    <property type="entry name" value="DUF7730"/>
</dbReference>
<dbReference type="EMBL" id="JAGPXD010000002">
    <property type="protein sequence ID" value="KAH7367192.1"/>
    <property type="molecule type" value="Genomic_DNA"/>
</dbReference>
<dbReference type="OrthoDB" id="4788834at2759"/>
<evidence type="ECO:0000313" key="3">
    <source>
        <dbReference type="Proteomes" id="UP000813385"/>
    </source>
</evidence>
<dbReference type="PANTHER" id="PTHR38790:SF4">
    <property type="entry name" value="2EXR DOMAIN-CONTAINING PROTEIN"/>
    <property type="match status" value="1"/>
</dbReference>
<keyword evidence="3" id="KW-1185">Reference proteome</keyword>
<gene>
    <name evidence="2" type="ORF">B0T11DRAFT_274839</name>
</gene>
<protein>
    <recommendedName>
        <fullName evidence="1">DUF7730 domain-containing protein</fullName>
    </recommendedName>
</protein>
<evidence type="ECO:0000259" key="1">
    <source>
        <dbReference type="Pfam" id="PF24864"/>
    </source>
</evidence>
<organism evidence="2 3">
    <name type="scientific">Plectosphaerella cucumerina</name>
    <dbReference type="NCBI Taxonomy" id="40658"/>
    <lineage>
        <taxon>Eukaryota</taxon>
        <taxon>Fungi</taxon>
        <taxon>Dikarya</taxon>
        <taxon>Ascomycota</taxon>
        <taxon>Pezizomycotina</taxon>
        <taxon>Sordariomycetes</taxon>
        <taxon>Hypocreomycetidae</taxon>
        <taxon>Glomerellales</taxon>
        <taxon>Plectosphaerellaceae</taxon>
        <taxon>Plectosphaerella</taxon>
    </lineage>
</organism>
<evidence type="ECO:0000313" key="2">
    <source>
        <dbReference type="EMBL" id="KAH7367192.1"/>
    </source>
</evidence>
<sequence length="381" mass="43233">MSSPMFPNWKRRLFPGSSEPKLPSLPFLPETRARPITPPEGSTPSDAAVCKSALFTRVPFEVRRQILIEAFGEQTIHIDLVYDRPHEEKNGKYHRFRRAPRYDGKPENRPRPSKLHLLKSKRYLWYSCVCHQGFPNASQWSRTCEPCDDDCGNPLVGCHFWPGELPGKCSLGVMGWLLTCRQAYSEGMNVLWATNTIRIEHGSILPHAQRLFLPHRWAQVPRVEAIVTTVAYLDGLIPALETLRELHISVQKDAFRPPGTGDDPKGGTMATLVLIEGMLRKLPLTVKECTVAVPSSVYKILRDDAAREGRPVERYSDRQRERHWRLLPGTPTQREGYWVQLGKVDMAANLLVPCFGTGSIEFLDGTDIAREDLILYGLKWA</sequence>
<name>A0A8K0TQ05_9PEZI</name>
<reference evidence="2" key="1">
    <citation type="journal article" date="2021" name="Nat. Commun.">
        <title>Genetic determinants of endophytism in the Arabidopsis root mycobiome.</title>
        <authorList>
            <person name="Mesny F."/>
            <person name="Miyauchi S."/>
            <person name="Thiergart T."/>
            <person name="Pickel B."/>
            <person name="Atanasova L."/>
            <person name="Karlsson M."/>
            <person name="Huettel B."/>
            <person name="Barry K.W."/>
            <person name="Haridas S."/>
            <person name="Chen C."/>
            <person name="Bauer D."/>
            <person name="Andreopoulos W."/>
            <person name="Pangilinan J."/>
            <person name="LaButti K."/>
            <person name="Riley R."/>
            <person name="Lipzen A."/>
            <person name="Clum A."/>
            <person name="Drula E."/>
            <person name="Henrissat B."/>
            <person name="Kohler A."/>
            <person name="Grigoriev I.V."/>
            <person name="Martin F.M."/>
            <person name="Hacquard S."/>
        </authorList>
    </citation>
    <scope>NUCLEOTIDE SEQUENCE</scope>
    <source>
        <strain evidence="2">MPI-CAGE-AT-0016</strain>
    </source>
</reference>